<dbReference type="Pfam" id="PF10229">
    <property type="entry name" value="MMADHC"/>
    <property type="match status" value="1"/>
</dbReference>
<dbReference type="PANTHER" id="PTHR13192:SF3">
    <property type="entry name" value="COBALAMIN TRAFFICKING PROTEIN CBLD"/>
    <property type="match status" value="1"/>
</dbReference>
<dbReference type="OrthoDB" id="10263782at2759"/>
<dbReference type="EMBL" id="KZ987884">
    <property type="protein sequence ID" value="RKP14106.1"/>
    <property type="molecule type" value="Genomic_DNA"/>
</dbReference>
<gene>
    <name evidence="1" type="ORF">BJ684DRAFT_15550</name>
</gene>
<protein>
    <submittedName>
        <fullName evidence="1">Uncharacterized protein</fullName>
    </submittedName>
</protein>
<organism evidence="1 2">
    <name type="scientific">Piptocephalis cylindrospora</name>
    <dbReference type="NCBI Taxonomy" id="1907219"/>
    <lineage>
        <taxon>Eukaryota</taxon>
        <taxon>Fungi</taxon>
        <taxon>Fungi incertae sedis</taxon>
        <taxon>Zoopagomycota</taxon>
        <taxon>Zoopagomycotina</taxon>
        <taxon>Zoopagomycetes</taxon>
        <taxon>Zoopagales</taxon>
        <taxon>Piptocephalidaceae</taxon>
        <taxon>Piptocephalis</taxon>
    </lineage>
</organism>
<accession>A0A4P9Y540</accession>
<name>A0A4P9Y540_9FUNG</name>
<sequence>MSISSKSASSAHLQTAPPIRQWEHSELVGKRPSTTALIDPTIIQLPQNPALPLQYSIHACPRSFRRTLQLIFPSLPSGPDAPTLHILPTFQPTSCPILSWTPEAAAEKDHLLLTFTTWANRLTLALHAEGHWADLTDPASGLPVHTQQGPSFYPDVEGAERLLRYATVDIGGCRLLEHPKWGSRVYPGTLFTTAPIRAVLSCMTELEVEGAQNESV</sequence>
<dbReference type="AlphaFoldDB" id="A0A4P9Y540"/>
<reference evidence="2" key="1">
    <citation type="journal article" date="2018" name="Nat. Microbiol.">
        <title>Leveraging single-cell genomics to expand the fungal tree of life.</title>
        <authorList>
            <person name="Ahrendt S.R."/>
            <person name="Quandt C.A."/>
            <person name="Ciobanu D."/>
            <person name="Clum A."/>
            <person name="Salamov A."/>
            <person name="Andreopoulos B."/>
            <person name="Cheng J.F."/>
            <person name="Woyke T."/>
            <person name="Pelin A."/>
            <person name="Henrissat B."/>
            <person name="Reynolds N.K."/>
            <person name="Benny G.L."/>
            <person name="Smith M.E."/>
            <person name="James T.Y."/>
            <person name="Grigoriev I.V."/>
        </authorList>
    </citation>
    <scope>NUCLEOTIDE SEQUENCE [LARGE SCALE GENOMIC DNA]</scope>
</reference>
<dbReference type="InterPro" id="IPR019362">
    <property type="entry name" value="MMADHC"/>
</dbReference>
<proteinExistence type="predicted"/>
<dbReference type="Proteomes" id="UP000267251">
    <property type="component" value="Unassembled WGS sequence"/>
</dbReference>
<dbReference type="GO" id="GO:0009235">
    <property type="term" value="P:cobalamin metabolic process"/>
    <property type="evidence" value="ECO:0007669"/>
    <property type="project" value="InterPro"/>
</dbReference>
<evidence type="ECO:0000313" key="1">
    <source>
        <dbReference type="EMBL" id="RKP14106.1"/>
    </source>
</evidence>
<dbReference type="PANTHER" id="PTHR13192">
    <property type="entry name" value="MY011 PROTEIN"/>
    <property type="match status" value="1"/>
</dbReference>
<keyword evidence="2" id="KW-1185">Reference proteome</keyword>
<evidence type="ECO:0000313" key="2">
    <source>
        <dbReference type="Proteomes" id="UP000267251"/>
    </source>
</evidence>